<evidence type="ECO:0000256" key="8">
    <source>
        <dbReference type="ARBA" id="ARBA00023274"/>
    </source>
</evidence>
<keyword evidence="6 9" id="KW-0543">Viral nucleoprotein</keyword>
<sequence length="519" mass="57030">MSSLLRSLAAFKRHREQPTAPSGSGGTIKGLKNTIIVPVPGDTVITTRSNLLFRLVYIIGNPDTPLSTSTGAIISLLTLFVESPGQLIQRIADDPDAVFKLVEVIPEVGNPGELTFASRGINLDKQAQQYFKLAEKNDQGYYVSLGFENPPNDDDITSSPEIFNYILASVLAQVWILLAKAVTAPDTAAEAENRRWIKLMQQRRVDGELRLSKGWLDLVRNKIASDITIRRFMVALVLDIKRSPGTRPRIAEMICDIDNYIVEAGLASFLLTIKFGIETRYPALALHEFSGELATIEGLMKLYQSMGEMAPYMVILENSIQTRFSAGSYPLLWSYAMGVGVELERSMGGLNFTRSFFDPTYFRLGQEMVRRSSGMVNSSFARELGLSEHETQLVSQIVNSGGESGIPKFDGFRANPTTFLGAKDNINDGGEDQSNAVSGLSGPLLPSNDVNLSGDSYGIDSGMKNVGDKLNERVSPNHDVSSSAMEELRRLVESTNRIDTKQPETPGVTNHYNDTDLLK</sequence>
<feature type="region of interest" description="Disordered" evidence="10">
    <location>
        <begin position="495"/>
        <end position="519"/>
    </location>
</feature>
<dbReference type="InterPro" id="IPR002021">
    <property type="entry name" value="Paramyx_ncap"/>
</dbReference>
<dbReference type="EMBL" id="AB924120">
    <property type="protein sequence ID" value="BAP74661.1"/>
    <property type="molecule type" value="Viral_cRNA"/>
</dbReference>
<comment type="similarity">
    <text evidence="1 9">Belongs to the paramyxoviruses nucleocapsid family.</text>
</comment>
<comment type="function">
    <text evidence="9">Forms the helical nucleocapsid (NC), protecting the genome from nucleases.</text>
</comment>
<keyword evidence="4 9" id="KW-0946">Virion</keyword>
<evidence type="ECO:0000256" key="7">
    <source>
        <dbReference type="ARBA" id="ARBA00023200"/>
    </source>
</evidence>
<protein>
    <recommendedName>
        <fullName evidence="9">Nucleocapsid</fullName>
    </recommendedName>
    <alternativeName>
        <fullName evidence="9">Nucleocapsid protein</fullName>
    </alternativeName>
</protein>
<dbReference type="GO" id="GO:0003723">
    <property type="term" value="F:RNA binding"/>
    <property type="evidence" value="ECO:0007669"/>
    <property type="project" value="UniProtKB-KW"/>
</dbReference>
<evidence type="ECO:0000256" key="4">
    <source>
        <dbReference type="ARBA" id="ARBA00022844"/>
    </source>
</evidence>
<organism evidence="11 12">
    <name type="scientific">Feline morbillivirus</name>
    <dbReference type="NCBI Taxonomy" id="1170234"/>
    <lineage>
        <taxon>Viruses</taxon>
        <taxon>Riboviria</taxon>
        <taxon>Orthornavirae</taxon>
        <taxon>Negarnaviricota</taxon>
        <taxon>Haploviricotina</taxon>
        <taxon>Monjiviricetes</taxon>
        <taxon>Mononegavirales</taxon>
        <taxon>Paramyxoviridae</taxon>
        <taxon>Orthoparamyxovirinae</taxon>
        <taxon>Morbillivirus</taxon>
        <taxon>Morbillivirus felis</taxon>
    </lineage>
</organism>
<accession>A0A097ZJ39</accession>
<comment type="subunit">
    <text evidence="9">Homomultimer; forms the nucleocapsid. Binds to the viral genomic RNA. N0 interacts with the phosphoprotein (via N-terminus); this interaction allows P to chaperon N0 to avoid N polymerization before encapsidation. Interacts as N-RNA template with the phosphoprotein (via C-terminus); this interaction positions the polymerase on the template.</text>
</comment>
<keyword evidence="2 9" id="KW-1139">Helical capsid protein</keyword>
<keyword evidence="3 9" id="KW-0167">Capsid protein</keyword>
<dbReference type="GO" id="GO:0019029">
    <property type="term" value="C:helical viral capsid"/>
    <property type="evidence" value="ECO:0007669"/>
    <property type="project" value="UniProtKB-KW"/>
</dbReference>
<evidence type="ECO:0000256" key="6">
    <source>
        <dbReference type="ARBA" id="ARBA00023086"/>
    </source>
</evidence>
<evidence type="ECO:0000313" key="11">
    <source>
        <dbReference type="EMBL" id="BAP74661.1"/>
    </source>
</evidence>
<dbReference type="Pfam" id="PF00973">
    <property type="entry name" value="Paramyxo_ncap"/>
    <property type="match status" value="1"/>
</dbReference>
<feature type="region of interest" description="Disordered" evidence="10">
    <location>
        <begin position="423"/>
        <end position="443"/>
    </location>
</feature>
<evidence type="ECO:0000256" key="1">
    <source>
        <dbReference type="ARBA" id="ARBA00007642"/>
    </source>
</evidence>
<name>A0A097ZJ39_9MONO</name>
<keyword evidence="7 9" id="KW-1035">Host cytoplasm</keyword>
<gene>
    <name evidence="11" type="primary">N</name>
</gene>
<evidence type="ECO:0000256" key="9">
    <source>
        <dbReference type="RuleBase" id="RU361245"/>
    </source>
</evidence>
<evidence type="ECO:0000256" key="5">
    <source>
        <dbReference type="ARBA" id="ARBA00022884"/>
    </source>
</evidence>
<reference evidence="11 12" key="1">
    <citation type="journal article" date="2014" name="Virology">
        <title>Identification of a natural recombination in the F and H genes of feline morbillivirus.</title>
        <authorList>
            <person name="Park E.S."/>
            <person name="Suzuki M."/>
            <person name="Kimura M."/>
            <person name="Maruyama K."/>
            <person name="Mizutani H."/>
            <person name="Saito R."/>
            <person name="Kubota N."/>
            <person name="Furuya T."/>
            <person name="Mizutani T."/>
            <person name="Imaoka K."/>
            <person name="Morikawa S."/>
        </authorList>
    </citation>
    <scope>NUCLEOTIDE SEQUENCE [LARGE SCALE GENOMIC DNA]</scope>
    <source>
        <strain evidence="11">OtJP001</strain>
    </source>
</reference>
<dbReference type="GO" id="GO:0019013">
    <property type="term" value="C:viral nucleocapsid"/>
    <property type="evidence" value="ECO:0007669"/>
    <property type="project" value="UniProtKB-KW"/>
</dbReference>
<dbReference type="GO" id="GO:1990904">
    <property type="term" value="C:ribonucleoprotein complex"/>
    <property type="evidence" value="ECO:0007669"/>
    <property type="project" value="UniProtKB-KW"/>
</dbReference>
<evidence type="ECO:0000256" key="3">
    <source>
        <dbReference type="ARBA" id="ARBA00022561"/>
    </source>
</evidence>
<evidence type="ECO:0000256" key="2">
    <source>
        <dbReference type="ARBA" id="ARBA00022497"/>
    </source>
</evidence>
<evidence type="ECO:0000313" key="12">
    <source>
        <dbReference type="Proteomes" id="UP000119157"/>
    </source>
</evidence>
<evidence type="ECO:0000256" key="10">
    <source>
        <dbReference type="SAM" id="MobiDB-lite"/>
    </source>
</evidence>
<comment type="subcellular location">
    <subcellularLocation>
        <location evidence="9">Virion</location>
    </subcellularLocation>
    <subcellularLocation>
        <location evidence="9">Host cytoplasm</location>
    </subcellularLocation>
</comment>
<keyword evidence="5 9" id="KW-0694">RNA-binding</keyword>
<dbReference type="GO" id="GO:0005198">
    <property type="term" value="F:structural molecule activity"/>
    <property type="evidence" value="ECO:0007669"/>
    <property type="project" value="InterPro"/>
</dbReference>
<dbReference type="GO" id="GO:0030430">
    <property type="term" value="C:host cell cytoplasm"/>
    <property type="evidence" value="ECO:0007669"/>
    <property type="project" value="UniProtKB-SubCell"/>
</dbReference>
<keyword evidence="8 9" id="KW-0687">Ribonucleoprotein</keyword>
<proteinExistence type="inferred from homology"/>
<dbReference type="Proteomes" id="UP000119157">
    <property type="component" value="Segment"/>
</dbReference>